<dbReference type="STRING" id="859654.BVAF_546"/>
<dbReference type="OrthoDB" id="9789811at2"/>
<dbReference type="CDD" id="cd00446">
    <property type="entry name" value="GrpE"/>
    <property type="match status" value="1"/>
</dbReference>
<evidence type="ECO:0000256" key="6">
    <source>
        <dbReference type="ARBA" id="ARBA00023186"/>
    </source>
</evidence>
<evidence type="ECO:0000256" key="10">
    <source>
        <dbReference type="HAMAP-Rule" id="MF_01151"/>
    </source>
</evidence>
<keyword evidence="15" id="KW-1185">Reference proteome</keyword>
<dbReference type="AlphaFoldDB" id="E8Q6F9"/>
<dbReference type="NCBIfam" id="NF010738">
    <property type="entry name" value="PRK14140.1"/>
    <property type="match status" value="1"/>
</dbReference>
<dbReference type="Gene3D" id="3.90.20.20">
    <property type="match status" value="1"/>
</dbReference>
<gene>
    <name evidence="10 14" type="primary">grpE</name>
    <name evidence="14" type="ordered locus">BVAF_546</name>
</gene>
<evidence type="ECO:0000313" key="14">
    <source>
        <dbReference type="EMBL" id="ADV33928.1"/>
    </source>
</evidence>
<dbReference type="GO" id="GO:0042803">
    <property type="term" value="F:protein homodimerization activity"/>
    <property type="evidence" value="ECO:0007669"/>
    <property type="project" value="InterPro"/>
</dbReference>
<evidence type="ECO:0000256" key="5">
    <source>
        <dbReference type="ARBA" id="ARBA00023016"/>
    </source>
</evidence>
<dbReference type="PROSITE" id="PS01071">
    <property type="entry name" value="GRPE"/>
    <property type="match status" value="1"/>
</dbReference>
<dbReference type="InterPro" id="IPR013805">
    <property type="entry name" value="GrpE_CC"/>
</dbReference>
<dbReference type="GO" id="GO:0005829">
    <property type="term" value="C:cytosol"/>
    <property type="evidence" value="ECO:0007669"/>
    <property type="project" value="TreeGrafter"/>
</dbReference>
<proteinExistence type="inferred from homology"/>
<protein>
    <recommendedName>
        <fullName evidence="8 10">Protein GrpE</fullName>
    </recommendedName>
    <alternativeName>
        <fullName evidence="9 10">HSP-70 cofactor</fullName>
    </alternativeName>
</protein>
<comment type="similarity">
    <text evidence="2 10 12">Belongs to the GrpE family.</text>
</comment>
<comment type="subcellular location">
    <subcellularLocation>
        <location evidence="1 10">Cytoplasm</location>
    </subcellularLocation>
</comment>
<keyword evidence="4 10" id="KW-0963">Cytoplasm</keyword>
<dbReference type="EMBL" id="CP002189">
    <property type="protein sequence ID" value="ADV33928.1"/>
    <property type="molecule type" value="Genomic_DNA"/>
</dbReference>
<name>E8Q6F9_BLOVB</name>
<dbReference type="GO" id="GO:0006457">
    <property type="term" value="P:protein folding"/>
    <property type="evidence" value="ECO:0007669"/>
    <property type="project" value="InterPro"/>
</dbReference>
<evidence type="ECO:0000256" key="2">
    <source>
        <dbReference type="ARBA" id="ARBA00009054"/>
    </source>
</evidence>
<comment type="function">
    <text evidence="7 10 11">Participates actively in the response to hyperosmotic and heat shock by preventing the aggregation of stress-denatured proteins, in association with DnaK and GrpE. It is the nucleotide exchange factor for DnaK and may function as a thermosensor. Unfolded proteins bind initially to DnaJ; upon interaction with the DnaJ-bound protein, DnaK hydrolyzes its bound ATP, resulting in the formation of a stable complex. GrpE releases ADP from DnaK; ATP binding to DnaK triggers the release of the substrate protein, thus completing the reaction cycle. Several rounds of ATP-dependent interactions between DnaJ, DnaK and GrpE are required for fully efficient folding.</text>
</comment>
<dbReference type="InterPro" id="IPR009012">
    <property type="entry name" value="GrpE_head"/>
</dbReference>
<dbReference type="FunFam" id="2.30.22.10:FF:000001">
    <property type="entry name" value="Protein GrpE"/>
    <property type="match status" value="1"/>
</dbReference>
<reference evidence="14 15" key="1">
    <citation type="journal article" date="2010" name="BMC Genomics">
        <title>Unprecedented loss of ammonia assimilation capability in a urease-encoding bacterial mutualist.</title>
        <authorList>
            <person name="Williams L.E."/>
            <person name="Wernegreen J.J."/>
        </authorList>
    </citation>
    <scope>NUCLEOTIDE SEQUENCE [LARGE SCALE GENOMIC DNA]</scope>
    <source>
        <strain evidence="14 15">BVAF</strain>
    </source>
</reference>
<evidence type="ECO:0000256" key="9">
    <source>
        <dbReference type="ARBA" id="ARBA00076414"/>
    </source>
</evidence>
<dbReference type="PANTHER" id="PTHR21237:SF23">
    <property type="entry name" value="GRPE PROTEIN HOMOLOG, MITOCHONDRIAL"/>
    <property type="match status" value="1"/>
</dbReference>
<dbReference type="GO" id="GO:0000774">
    <property type="term" value="F:adenyl-nucleotide exchange factor activity"/>
    <property type="evidence" value="ECO:0007669"/>
    <property type="project" value="InterPro"/>
</dbReference>
<dbReference type="InterPro" id="IPR000740">
    <property type="entry name" value="GrpE"/>
</dbReference>
<dbReference type="SUPFAM" id="SSF51064">
    <property type="entry name" value="Head domain of nucleotide exchange factor GrpE"/>
    <property type="match status" value="1"/>
</dbReference>
<sequence>MIDNNKDNLDDKIACSNAVNLKEESSESTSNINNIIDLKNDQIIKLELQLSQLKEHERDTVLRLQAEIENIRRRNIQEIEKAHKFALERFVAELLPVIDNLERALGMVDRTNNSFSMIVEGIDLTLKSFLDTVYKFGVESIHEIHVPFNPEIHQAISTIESKECQANQVLTIIQKGYLLNGRLIRPAMVTVSKSKC</sequence>
<keyword evidence="5 10" id="KW-0346">Stress response</keyword>
<dbReference type="RefSeq" id="WP_013516853.1">
    <property type="nucleotide sequence ID" value="NC_014909.2"/>
</dbReference>
<evidence type="ECO:0000313" key="15">
    <source>
        <dbReference type="Proteomes" id="UP000007464"/>
    </source>
</evidence>
<evidence type="ECO:0000256" key="3">
    <source>
        <dbReference type="ARBA" id="ARBA00011738"/>
    </source>
</evidence>
<dbReference type="KEGG" id="bva:BVAF_546"/>
<evidence type="ECO:0000256" key="13">
    <source>
        <dbReference type="SAM" id="Coils"/>
    </source>
</evidence>
<evidence type="ECO:0000256" key="7">
    <source>
        <dbReference type="ARBA" id="ARBA00053401"/>
    </source>
</evidence>
<feature type="coiled-coil region" evidence="13">
    <location>
        <begin position="36"/>
        <end position="81"/>
    </location>
</feature>
<dbReference type="GO" id="GO:0051087">
    <property type="term" value="F:protein-folding chaperone binding"/>
    <property type="evidence" value="ECO:0007669"/>
    <property type="project" value="InterPro"/>
</dbReference>
<dbReference type="HOGENOM" id="CLU_057217_6_0_6"/>
<dbReference type="NCBIfam" id="NF010748">
    <property type="entry name" value="PRK14150.1"/>
    <property type="match status" value="1"/>
</dbReference>
<evidence type="ECO:0000256" key="11">
    <source>
        <dbReference type="RuleBase" id="RU000639"/>
    </source>
</evidence>
<evidence type="ECO:0000256" key="12">
    <source>
        <dbReference type="RuleBase" id="RU004478"/>
    </source>
</evidence>
<evidence type="ECO:0000256" key="4">
    <source>
        <dbReference type="ARBA" id="ARBA00022490"/>
    </source>
</evidence>
<dbReference type="PRINTS" id="PR00773">
    <property type="entry name" value="GRPEPROTEIN"/>
</dbReference>
<dbReference type="GO" id="GO:0051082">
    <property type="term" value="F:unfolded protein binding"/>
    <property type="evidence" value="ECO:0007669"/>
    <property type="project" value="TreeGrafter"/>
</dbReference>
<organism evidence="14 15">
    <name type="scientific">Blochmanniella vafra (strain BVAF)</name>
    <dbReference type="NCBI Taxonomy" id="859654"/>
    <lineage>
        <taxon>Bacteria</taxon>
        <taxon>Pseudomonadati</taxon>
        <taxon>Pseudomonadota</taxon>
        <taxon>Gammaproteobacteria</taxon>
        <taxon>Enterobacterales</taxon>
        <taxon>Enterobacteriaceae</taxon>
        <taxon>ant endosymbionts</taxon>
        <taxon>Candidatus Blochmanniella</taxon>
    </lineage>
</organism>
<dbReference type="Proteomes" id="UP000007464">
    <property type="component" value="Chromosome"/>
</dbReference>
<dbReference type="PANTHER" id="PTHR21237">
    <property type="entry name" value="GRPE PROTEIN"/>
    <property type="match status" value="1"/>
</dbReference>
<dbReference type="HAMAP" id="MF_01151">
    <property type="entry name" value="GrpE"/>
    <property type="match status" value="1"/>
</dbReference>
<keyword evidence="13" id="KW-0175">Coiled coil</keyword>
<dbReference type="SUPFAM" id="SSF58014">
    <property type="entry name" value="Coiled-coil domain of nucleotide exchange factor GrpE"/>
    <property type="match status" value="1"/>
</dbReference>
<dbReference type="Gene3D" id="2.30.22.10">
    <property type="entry name" value="Head domain of nucleotide exchange factor GrpE"/>
    <property type="match status" value="1"/>
</dbReference>
<evidence type="ECO:0000256" key="1">
    <source>
        <dbReference type="ARBA" id="ARBA00004496"/>
    </source>
</evidence>
<comment type="subunit">
    <text evidence="3 10">Homodimer.</text>
</comment>
<accession>E8Q6F9</accession>
<keyword evidence="6 10" id="KW-0143">Chaperone</keyword>
<dbReference type="Pfam" id="PF01025">
    <property type="entry name" value="GrpE"/>
    <property type="match status" value="1"/>
</dbReference>
<evidence type="ECO:0000256" key="8">
    <source>
        <dbReference type="ARBA" id="ARBA00072274"/>
    </source>
</evidence>